<reference evidence="1 2" key="1">
    <citation type="submission" date="2013-09" db="EMBL/GenBank/DDBJ databases">
        <title>Corchorus capsularis genome sequencing.</title>
        <authorList>
            <person name="Alam M."/>
            <person name="Haque M.S."/>
            <person name="Islam M.S."/>
            <person name="Emdad E.M."/>
            <person name="Islam M.M."/>
            <person name="Ahmed B."/>
            <person name="Halim A."/>
            <person name="Hossen Q.M.M."/>
            <person name="Hossain M.Z."/>
            <person name="Ahmed R."/>
            <person name="Khan M.M."/>
            <person name="Islam R."/>
            <person name="Rashid M.M."/>
            <person name="Khan S.A."/>
            <person name="Rahman M.S."/>
            <person name="Alam M."/>
        </authorList>
    </citation>
    <scope>NUCLEOTIDE SEQUENCE [LARGE SCALE GENOMIC DNA]</scope>
    <source>
        <strain evidence="2">cv. CVL-1</strain>
        <tissue evidence="1">Whole seedling</tissue>
    </source>
</reference>
<name>A0A1R3JEH0_COCAP</name>
<comment type="caution">
    <text evidence="1">The sequence shown here is derived from an EMBL/GenBank/DDBJ whole genome shotgun (WGS) entry which is preliminary data.</text>
</comment>
<evidence type="ECO:0000313" key="2">
    <source>
        <dbReference type="Proteomes" id="UP000188268"/>
    </source>
</evidence>
<proteinExistence type="predicted"/>
<dbReference type="Gramene" id="OMO93212">
    <property type="protein sequence ID" value="OMO93212"/>
    <property type="gene ID" value="CCACVL1_06589"/>
</dbReference>
<sequence>MVRYELTSQFHRVYSPYIPPSRRHYRVPSQIQLVEVTISVKLTECIRHYCSRDTSETLLPEHDQITRRFDLEDLKDHDLAYETLDDMLSELKFEVDIDSEASDHTNRSKDIWNNCGAR</sequence>
<accession>A0A1R3JEH0</accession>
<dbReference type="AlphaFoldDB" id="A0A1R3JEH0"/>
<evidence type="ECO:0000313" key="1">
    <source>
        <dbReference type="EMBL" id="OMO93212.1"/>
    </source>
</evidence>
<gene>
    <name evidence="1" type="ORF">CCACVL1_06589</name>
</gene>
<dbReference type="EMBL" id="AWWV01008098">
    <property type="protein sequence ID" value="OMO93212.1"/>
    <property type="molecule type" value="Genomic_DNA"/>
</dbReference>
<keyword evidence="2" id="KW-1185">Reference proteome</keyword>
<dbReference type="Proteomes" id="UP000188268">
    <property type="component" value="Unassembled WGS sequence"/>
</dbReference>
<protein>
    <submittedName>
        <fullName evidence="1">Uncharacterized protein</fullName>
    </submittedName>
</protein>
<organism evidence="1 2">
    <name type="scientific">Corchorus capsularis</name>
    <name type="common">Jute</name>
    <dbReference type="NCBI Taxonomy" id="210143"/>
    <lineage>
        <taxon>Eukaryota</taxon>
        <taxon>Viridiplantae</taxon>
        <taxon>Streptophyta</taxon>
        <taxon>Embryophyta</taxon>
        <taxon>Tracheophyta</taxon>
        <taxon>Spermatophyta</taxon>
        <taxon>Magnoliopsida</taxon>
        <taxon>eudicotyledons</taxon>
        <taxon>Gunneridae</taxon>
        <taxon>Pentapetalae</taxon>
        <taxon>rosids</taxon>
        <taxon>malvids</taxon>
        <taxon>Malvales</taxon>
        <taxon>Malvaceae</taxon>
        <taxon>Grewioideae</taxon>
        <taxon>Apeibeae</taxon>
        <taxon>Corchorus</taxon>
    </lineage>
</organism>